<dbReference type="EMBL" id="JAUYVI010000003">
    <property type="protein sequence ID" value="MDQ7247718.1"/>
    <property type="molecule type" value="Genomic_DNA"/>
</dbReference>
<evidence type="ECO:0000256" key="1">
    <source>
        <dbReference type="SAM" id="MobiDB-lite"/>
    </source>
</evidence>
<dbReference type="PANTHER" id="PTHR39327">
    <property type="match status" value="1"/>
</dbReference>
<feature type="transmembrane region" description="Helical" evidence="2">
    <location>
        <begin position="20"/>
        <end position="41"/>
    </location>
</feature>
<gene>
    <name evidence="3" type="ORF">Q8A70_08570</name>
</gene>
<keyword evidence="2" id="KW-0812">Transmembrane</keyword>
<feature type="region of interest" description="Disordered" evidence="1">
    <location>
        <begin position="366"/>
        <end position="461"/>
    </location>
</feature>
<keyword evidence="4" id="KW-1185">Reference proteome</keyword>
<reference evidence="4" key="1">
    <citation type="submission" date="2023-08" db="EMBL/GenBank/DDBJ databases">
        <title>Rhodospirillaceae gen. nov., a novel taxon isolated from the Yangtze River Yuezi River estuary sludge.</title>
        <authorList>
            <person name="Ruan L."/>
        </authorList>
    </citation>
    <scope>NUCLEOTIDE SEQUENCE [LARGE SCALE GENOMIC DNA]</scope>
    <source>
        <strain evidence="4">R-7</strain>
    </source>
</reference>
<dbReference type="Gene3D" id="3.10.620.30">
    <property type="match status" value="1"/>
</dbReference>
<sequence length="461" mass="49751">MPILPAEIEIGGKMRRNHRLGSIGFFAAAIMLACGLAAQAVPMAPSEAPVYAIDGYPFQKAPALLRWRSVLQREAHLTERANPDDCKDGQPRLACAAKEALQLEEKLKDKTPTEQVEAVYAYFNAIKYKEHAPDCGIDCWKSRLQFLAQREGDCGDHALAEYFTLKRLGFKERDLQLIVAQLPGFEDSFKGGHVVLRVRAEDEYFILDNRRTDLADLSGLRQYKVLAGMNAESVQIYNLVTPAPPPGFIADETQVASLIASPGAGQQATEEVLVADASPSEPAPQPQPQPEPAPVIAEQPKPILVAAAQVAPVSSEEEAETACMQTAQLSDWNPMMPCTEVVKTFKLVIKPKTIIGAEPPKIVKAEPSKPVQVAETPKAPEKVAEPKVETPKAAEPKVAAKPVLATPAPAPKPEAVAVAKDEEDDDQSGACVQGATLGDWNPDLPCSSDSNSSSLRIVFND</sequence>
<feature type="compositionally biased region" description="Low complexity" evidence="1">
    <location>
        <begin position="441"/>
        <end position="455"/>
    </location>
</feature>
<feature type="region of interest" description="Disordered" evidence="1">
    <location>
        <begin position="276"/>
        <end position="295"/>
    </location>
</feature>
<accession>A0ABU0YLW0</accession>
<comment type="caution">
    <text evidence="3">The sequence shown here is derived from an EMBL/GenBank/DDBJ whole genome shotgun (WGS) entry which is preliminary data.</text>
</comment>
<proteinExistence type="predicted"/>
<evidence type="ECO:0000313" key="4">
    <source>
        <dbReference type="Proteomes" id="UP001230156"/>
    </source>
</evidence>
<keyword evidence="2" id="KW-1133">Transmembrane helix</keyword>
<feature type="compositionally biased region" description="Pro residues" evidence="1">
    <location>
        <begin position="281"/>
        <end position="293"/>
    </location>
</feature>
<dbReference type="InterPro" id="IPR010319">
    <property type="entry name" value="Transglutaminase-like_Cys_pept"/>
</dbReference>
<dbReference type="Proteomes" id="UP001230156">
    <property type="component" value="Unassembled WGS sequence"/>
</dbReference>
<evidence type="ECO:0000313" key="3">
    <source>
        <dbReference type="EMBL" id="MDQ7247718.1"/>
    </source>
</evidence>
<evidence type="ECO:0000256" key="2">
    <source>
        <dbReference type="SAM" id="Phobius"/>
    </source>
</evidence>
<dbReference type="RefSeq" id="WP_379955153.1">
    <property type="nucleotide sequence ID" value="NZ_JAUYVI010000003.1"/>
</dbReference>
<feature type="compositionally biased region" description="Basic and acidic residues" evidence="1">
    <location>
        <begin position="378"/>
        <end position="395"/>
    </location>
</feature>
<protein>
    <submittedName>
        <fullName evidence="3">Transglutaminase-like cysteine peptidase</fullName>
    </submittedName>
</protein>
<name>A0ABU0YLW0_9PROT</name>
<organism evidence="3 4">
    <name type="scientific">Dongia sedimenti</name>
    <dbReference type="NCBI Taxonomy" id="3064282"/>
    <lineage>
        <taxon>Bacteria</taxon>
        <taxon>Pseudomonadati</taxon>
        <taxon>Pseudomonadota</taxon>
        <taxon>Alphaproteobacteria</taxon>
        <taxon>Rhodospirillales</taxon>
        <taxon>Dongiaceae</taxon>
        <taxon>Dongia</taxon>
    </lineage>
</organism>
<dbReference type="PANTHER" id="PTHR39327:SF1">
    <property type="entry name" value="BLR5470 PROTEIN"/>
    <property type="match status" value="1"/>
</dbReference>
<dbReference type="Pfam" id="PF06035">
    <property type="entry name" value="Peptidase_C93"/>
    <property type="match status" value="1"/>
</dbReference>
<feature type="compositionally biased region" description="Low complexity" evidence="1">
    <location>
        <begin position="396"/>
        <end position="418"/>
    </location>
</feature>
<keyword evidence="2" id="KW-0472">Membrane</keyword>